<feature type="domain" description="SoHo" evidence="4">
    <location>
        <begin position="25"/>
        <end position="95"/>
    </location>
</feature>
<protein>
    <recommendedName>
        <fullName evidence="4">SoHo domain-containing protein</fullName>
    </recommendedName>
</protein>
<dbReference type="STRING" id="8022.A0A060WHA5"/>
<evidence type="ECO:0000313" key="5">
    <source>
        <dbReference type="EMBL" id="CDQ63925.1"/>
    </source>
</evidence>
<proteinExistence type="predicted"/>
<evidence type="ECO:0000256" key="1">
    <source>
        <dbReference type="ARBA" id="ARBA00004282"/>
    </source>
</evidence>
<dbReference type="InterPro" id="IPR003127">
    <property type="entry name" value="SoHo_dom"/>
</dbReference>
<evidence type="ECO:0000256" key="3">
    <source>
        <dbReference type="SAM" id="MobiDB-lite"/>
    </source>
</evidence>
<dbReference type="Proteomes" id="UP000193380">
    <property type="component" value="Unassembled WGS sequence"/>
</dbReference>
<comment type="subcellular location">
    <subcellularLocation>
        <location evidence="1">Cell junction</location>
    </subcellularLocation>
</comment>
<dbReference type="GO" id="GO:0070161">
    <property type="term" value="C:anchoring junction"/>
    <property type="evidence" value="ECO:0007669"/>
    <property type="project" value="UniProtKB-SubCell"/>
</dbReference>
<gene>
    <name evidence="5" type="ORF">GSONMT00070088001</name>
</gene>
<dbReference type="PaxDb" id="8022-A0A060WHA5"/>
<dbReference type="SMART" id="SM00459">
    <property type="entry name" value="Sorb"/>
    <property type="match status" value="1"/>
</dbReference>
<evidence type="ECO:0000256" key="2">
    <source>
        <dbReference type="ARBA" id="ARBA00022949"/>
    </source>
</evidence>
<reference evidence="5" key="1">
    <citation type="journal article" date="2014" name="Nat. Commun.">
        <title>The rainbow trout genome provides novel insights into evolution after whole-genome duplication in vertebrates.</title>
        <authorList>
            <person name="Berthelot C."/>
            <person name="Brunet F."/>
            <person name="Chalopin D."/>
            <person name="Juanchich A."/>
            <person name="Bernard M."/>
            <person name="Noel B."/>
            <person name="Bento P."/>
            <person name="Da Silva C."/>
            <person name="Labadie K."/>
            <person name="Alberti A."/>
            <person name="Aury J.M."/>
            <person name="Louis A."/>
            <person name="Dehais P."/>
            <person name="Bardou P."/>
            <person name="Montfort J."/>
            <person name="Klopp C."/>
            <person name="Cabau C."/>
            <person name="Gaspin C."/>
            <person name="Thorgaard G.H."/>
            <person name="Boussaha M."/>
            <person name="Quillet E."/>
            <person name="Guyomard R."/>
            <person name="Galiana D."/>
            <person name="Bobe J."/>
            <person name="Volff J.N."/>
            <person name="Genet C."/>
            <person name="Wincker P."/>
            <person name="Jaillon O."/>
            <person name="Roest Crollius H."/>
            <person name="Guiguen Y."/>
        </authorList>
    </citation>
    <scope>NUCLEOTIDE SEQUENCE [LARGE SCALE GENOMIC DNA]</scope>
</reference>
<evidence type="ECO:0000259" key="4">
    <source>
        <dbReference type="PROSITE" id="PS50831"/>
    </source>
</evidence>
<name>A0A060WHA5_ONCMY</name>
<feature type="region of interest" description="Disordered" evidence="3">
    <location>
        <begin position="163"/>
        <end position="246"/>
    </location>
</feature>
<reference evidence="5" key="2">
    <citation type="submission" date="2014-03" db="EMBL/GenBank/DDBJ databases">
        <authorList>
            <person name="Genoscope - CEA"/>
        </authorList>
    </citation>
    <scope>NUCLEOTIDE SEQUENCE</scope>
</reference>
<dbReference type="EMBL" id="FR904454">
    <property type="protein sequence ID" value="CDQ63925.1"/>
    <property type="molecule type" value="Genomic_DNA"/>
</dbReference>
<keyword evidence="2" id="KW-0965">Cell junction</keyword>
<dbReference type="Pfam" id="PF02208">
    <property type="entry name" value="Sorb"/>
    <property type="match status" value="1"/>
</dbReference>
<dbReference type="PROSITE" id="PS50831">
    <property type="entry name" value="SOHO"/>
    <property type="match status" value="1"/>
</dbReference>
<dbReference type="AlphaFoldDB" id="A0A060WHA5"/>
<accession>A0A060WHA5</accession>
<evidence type="ECO:0000313" key="6">
    <source>
        <dbReference type="Proteomes" id="UP000193380"/>
    </source>
</evidence>
<organism evidence="5 6">
    <name type="scientific">Oncorhynchus mykiss</name>
    <name type="common">Rainbow trout</name>
    <name type="synonym">Salmo gairdneri</name>
    <dbReference type="NCBI Taxonomy" id="8022"/>
    <lineage>
        <taxon>Eukaryota</taxon>
        <taxon>Metazoa</taxon>
        <taxon>Chordata</taxon>
        <taxon>Craniata</taxon>
        <taxon>Vertebrata</taxon>
        <taxon>Euteleostomi</taxon>
        <taxon>Actinopterygii</taxon>
        <taxon>Neopterygii</taxon>
        <taxon>Teleostei</taxon>
        <taxon>Protacanthopterygii</taxon>
        <taxon>Salmoniformes</taxon>
        <taxon>Salmonidae</taxon>
        <taxon>Salmoninae</taxon>
        <taxon>Oncorhynchus</taxon>
    </lineage>
</organism>
<sequence>MSGHTSMSSTVPIARFSEEEKRVSVIKAPHYEGIGPVDDTGIPIAIRTTVDRPKDWYKTMFKQIHMVHKAAPAAWCCTPYPNHEIHISLCAFCSSSLSLPPSFSVTLHSLQTYKLNPDDIDLENEPWYKFFSELEFGRPPPKKRLDYNPDICSGRLTETSLYFTPTADRVPERPASAAGDYRKRRKSEPSGDQGKSQVSPKQLDPYRGSSTLRKPAIRSSPSSPSRAKGKQRDVCARTHTHTHTHA</sequence>